<dbReference type="Proteomes" id="UP000594262">
    <property type="component" value="Unplaced"/>
</dbReference>
<keyword evidence="3" id="KW-1185">Reference proteome</keyword>
<evidence type="ECO:0000256" key="1">
    <source>
        <dbReference type="SAM" id="MobiDB-lite"/>
    </source>
</evidence>
<evidence type="ECO:0000313" key="3">
    <source>
        <dbReference type="Proteomes" id="UP000594262"/>
    </source>
</evidence>
<protein>
    <submittedName>
        <fullName evidence="2">Uncharacterized protein</fullName>
    </submittedName>
</protein>
<dbReference type="EnsemblMetazoa" id="CLYHEMT019969.1">
    <property type="protein sequence ID" value="CLYHEMP019969.1"/>
    <property type="gene ID" value="CLYHEMG019969"/>
</dbReference>
<sequence length="572" mass="64186">MEYCIICKKDFSDVKKVTVTRKGLNTLIRACNDRGLDILLGELNDASNSESSIAVHESCRKKTIDKRTLPVPDNLPTPQPKRLRSSYAAKPVFDWKKNCFLCDEKANRKYSTVIAIETLPIKKQLLKCSRERDDKWGGKVEARLNSIIDLPAEEAVYHIVCMNRFRLIKPTNDKSSGRPVDTSLMENFLKVCQWLDEGDGELYTLTEIYDKMIELSEGTDCYHKKYLKTKLIENYKEHIYFFQSEGRSDIIGFRHMSKFFMEEFMKMKERTPIDMIVAAAKIVKSDIREMPLDKTLYPSLFEMRNLDYQSDWVPESLQIFLDQLFPSKLKQISIGQCITQASRPRSLISPIPFGIGVDLDKSFATRWFVDHLAKFGFSITSDEVKLFKESAIASVKHSNDPPTNNSSTQSIAPTNNSLTQDVAPTNSSLTQDVAPTNSSLTQDVAPDSSSLTQDVAPASSSSTQDVAPASSPSTQDVLSTSSLSTKDAAPTNSSKFDQWAADNVDHNIRTLTGKGTFHGMGIIRIGSGETSKQKVIRRLKHRSQKNLSGSSIPIIELYGSSFNGLKELKFNC</sequence>
<dbReference type="AlphaFoldDB" id="A0A7M5XAR3"/>
<reference evidence="2" key="1">
    <citation type="submission" date="2021-01" db="UniProtKB">
        <authorList>
            <consortium name="EnsemblMetazoa"/>
        </authorList>
    </citation>
    <scope>IDENTIFICATION</scope>
</reference>
<name>A0A7M5XAR3_9CNID</name>
<organism evidence="2 3">
    <name type="scientific">Clytia hemisphaerica</name>
    <dbReference type="NCBI Taxonomy" id="252671"/>
    <lineage>
        <taxon>Eukaryota</taxon>
        <taxon>Metazoa</taxon>
        <taxon>Cnidaria</taxon>
        <taxon>Hydrozoa</taxon>
        <taxon>Hydroidolina</taxon>
        <taxon>Leptothecata</taxon>
        <taxon>Obeliida</taxon>
        <taxon>Clytiidae</taxon>
        <taxon>Clytia</taxon>
    </lineage>
</organism>
<evidence type="ECO:0000313" key="2">
    <source>
        <dbReference type="EnsemblMetazoa" id="CLYHEMP019969.1"/>
    </source>
</evidence>
<dbReference type="OrthoDB" id="10067522at2759"/>
<feature type="compositionally biased region" description="Polar residues" evidence="1">
    <location>
        <begin position="400"/>
        <end position="493"/>
    </location>
</feature>
<accession>A0A7M5XAR3</accession>
<proteinExistence type="predicted"/>
<feature type="region of interest" description="Disordered" evidence="1">
    <location>
        <begin position="396"/>
        <end position="493"/>
    </location>
</feature>